<dbReference type="Proteomes" id="UP000237271">
    <property type="component" value="Unassembled WGS sequence"/>
</dbReference>
<proteinExistence type="predicted"/>
<name>A0A2P4Y082_9STRA</name>
<gene>
    <name evidence="1" type="ORF">PHPALM_12241</name>
</gene>
<evidence type="ECO:0000313" key="1">
    <source>
        <dbReference type="EMBL" id="POM71215.1"/>
    </source>
</evidence>
<organism evidence="1 2">
    <name type="scientific">Phytophthora palmivora</name>
    <dbReference type="NCBI Taxonomy" id="4796"/>
    <lineage>
        <taxon>Eukaryota</taxon>
        <taxon>Sar</taxon>
        <taxon>Stramenopiles</taxon>
        <taxon>Oomycota</taxon>
        <taxon>Peronosporomycetes</taxon>
        <taxon>Peronosporales</taxon>
        <taxon>Peronosporaceae</taxon>
        <taxon>Phytophthora</taxon>
    </lineage>
</organism>
<protein>
    <submittedName>
        <fullName evidence="1">Uncharacterized protein</fullName>
    </submittedName>
</protein>
<dbReference type="AlphaFoldDB" id="A0A2P4Y082"/>
<dbReference type="EMBL" id="NCKW01006569">
    <property type="protein sequence ID" value="POM71215.1"/>
    <property type="molecule type" value="Genomic_DNA"/>
</dbReference>
<accession>A0A2P4Y082</accession>
<evidence type="ECO:0000313" key="2">
    <source>
        <dbReference type="Proteomes" id="UP000237271"/>
    </source>
</evidence>
<keyword evidence="2" id="KW-1185">Reference proteome</keyword>
<comment type="caution">
    <text evidence="1">The sequence shown here is derived from an EMBL/GenBank/DDBJ whole genome shotgun (WGS) entry which is preliminary data.</text>
</comment>
<reference evidence="1 2" key="1">
    <citation type="journal article" date="2017" name="Genome Biol. Evol.">
        <title>Phytophthora megakarya and P. palmivora, closely related causal agents of cacao black pod rot, underwent increases in genome sizes and gene numbers by different mechanisms.</title>
        <authorList>
            <person name="Ali S.S."/>
            <person name="Shao J."/>
            <person name="Lary D.J."/>
            <person name="Kronmiller B."/>
            <person name="Shen D."/>
            <person name="Strem M.D."/>
            <person name="Amoako-Attah I."/>
            <person name="Akrofi A.Y."/>
            <person name="Begoude B.A."/>
            <person name="Ten Hoopen G.M."/>
            <person name="Coulibaly K."/>
            <person name="Kebe B.I."/>
            <person name="Melnick R.L."/>
            <person name="Guiltinan M.J."/>
            <person name="Tyler B.M."/>
            <person name="Meinhardt L.W."/>
            <person name="Bailey B.A."/>
        </authorList>
    </citation>
    <scope>NUCLEOTIDE SEQUENCE [LARGE SCALE GENOMIC DNA]</scope>
    <source>
        <strain evidence="2">sbr112.9</strain>
    </source>
</reference>
<sequence length="131" mass="15107">MVNKILSGHATSTNVDLRSFDSQTRSTIFSFQRHLLSACDNLQAAQHNINQAVLDKPDGRALRYLNDHRISQIQSYLQDLERRPDIRVLRRNTKQKVIDHQSAVINHFTTHVKLQDARTDALEADMNDIYP</sequence>